<evidence type="ECO:0000313" key="2">
    <source>
        <dbReference type="Proteomes" id="UP000054018"/>
    </source>
</evidence>
<protein>
    <submittedName>
        <fullName evidence="1">Uncharacterized protein</fullName>
    </submittedName>
</protein>
<keyword evidence="2" id="KW-1185">Reference proteome</keyword>
<dbReference type="Proteomes" id="UP000054018">
    <property type="component" value="Unassembled WGS sequence"/>
</dbReference>
<evidence type="ECO:0000313" key="1">
    <source>
        <dbReference type="EMBL" id="KIK25791.1"/>
    </source>
</evidence>
<dbReference type="InterPro" id="IPR021109">
    <property type="entry name" value="Peptidase_aspartic_dom_sf"/>
</dbReference>
<proteinExistence type="predicted"/>
<organism evidence="1 2">
    <name type="scientific">Pisolithus microcarpus 441</name>
    <dbReference type="NCBI Taxonomy" id="765257"/>
    <lineage>
        <taxon>Eukaryota</taxon>
        <taxon>Fungi</taxon>
        <taxon>Dikarya</taxon>
        <taxon>Basidiomycota</taxon>
        <taxon>Agaricomycotina</taxon>
        <taxon>Agaricomycetes</taxon>
        <taxon>Agaricomycetidae</taxon>
        <taxon>Boletales</taxon>
        <taxon>Sclerodermatineae</taxon>
        <taxon>Pisolithaceae</taxon>
        <taxon>Pisolithus</taxon>
    </lineage>
</organism>
<dbReference type="OrthoDB" id="2919534at2759"/>
<accession>A0A0C9Z8Z4</accession>
<name>A0A0C9Z8Z4_9AGAM</name>
<sequence>MSRTSNPFLTVPSPHGPQGERVRFLAIVDSRAMINAMDTAAYQRVARRLAPLEPSDRTLRMADGTLVRSTGIWSGTLEWGPVKVQTAFEVFPSGGSWRMLVGKPLLEQVRAVQDHGSDAITI</sequence>
<dbReference type="Gene3D" id="2.40.70.10">
    <property type="entry name" value="Acid Proteases"/>
    <property type="match status" value="1"/>
</dbReference>
<reference evidence="1 2" key="1">
    <citation type="submission" date="2014-04" db="EMBL/GenBank/DDBJ databases">
        <authorList>
            <consortium name="DOE Joint Genome Institute"/>
            <person name="Kuo A."/>
            <person name="Kohler A."/>
            <person name="Costa M.D."/>
            <person name="Nagy L.G."/>
            <person name="Floudas D."/>
            <person name="Copeland A."/>
            <person name="Barry K.W."/>
            <person name="Cichocki N."/>
            <person name="Veneault-Fourrey C."/>
            <person name="LaButti K."/>
            <person name="Lindquist E.A."/>
            <person name="Lipzen A."/>
            <person name="Lundell T."/>
            <person name="Morin E."/>
            <person name="Murat C."/>
            <person name="Sun H."/>
            <person name="Tunlid A."/>
            <person name="Henrissat B."/>
            <person name="Grigoriev I.V."/>
            <person name="Hibbett D.S."/>
            <person name="Martin F."/>
            <person name="Nordberg H.P."/>
            <person name="Cantor M.N."/>
            <person name="Hua S.X."/>
        </authorList>
    </citation>
    <scope>NUCLEOTIDE SEQUENCE [LARGE SCALE GENOMIC DNA]</scope>
    <source>
        <strain evidence="1 2">441</strain>
    </source>
</reference>
<dbReference type="HOGENOM" id="CLU_097628_1_1_1"/>
<dbReference type="AlphaFoldDB" id="A0A0C9Z8Z4"/>
<reference evidence="2" key="2">
    <citation type="submission" date="2015-01" db="EMBL/GenBank/DDBJ databases">
        <title>Evolutionary Origins and Diversification of the Mycorrhizal Mutualists.</title>
        <authorList>
            <consortium name="DOE Joint Genome Institute"/>
            <consortium name="Mycorrhizal Genomics Consortium"/>
            <person name="Kohler A."/>
            <person name="Kuo A."/>
            <person name="Nagy L.G."/>
            <person name="Floudas D."/>
            <person name="Copeland A."/>
            <person name="Barry K.W."/>
            <person name="Cichocki N."/>
            <person name="Veneault-Fourrey C."/>
            <person name="LaButti K."/>
            <person name="Lindquist E.A."/>
            <person name="Lipzen A."/>
            <person name="Lundell T."/>
            <person name="Morin E."/>
            <person name="Murat C."/>
            <person name="Riley R."/>
            <person name="Ohm R."/>
            <person name="Sun H."/>
            <person name="Tunlid A."/>
            <person name="Henrissat B."/>
            <person name="Grigoriev I.V."/>
            <person name="Hibbett D.S."/>
            <person name="Martin F."/>
        </authorList>
    </citation>
    <scope>NUCLEOTIDE SEQUENCE [LARGE SCALE GENOMIC DNA]</scope>
    <source>
        <strain evidence="2">441</strain>
    </source>
</reference>
<dbReference type="EMBL" id="KN833705">
    <property type="protein sequence ID" value="KIK25791.1"/>
    <property type="molecule type" value="Genomic_DNA"/>
</dbReference>
<gene>
    <name evidence="1" type="ORF">PISMIDRAFT_96138</name>
</gene>
<feature type="non-terminal residue" evidence="1">
    <location>
        <position position="122"/>
    </location>
</feature>